<reference evidence="1 2" key="1">
    <citation type="journal article" date="2019" name="Int. J. Syst. Evol. Microbiol.">
        <title>The Global Catalogue of Microorganisms (GCM) 10K type strain sequencing project: providing services to taxonomists for standard genome sequencing and annotation.</title>
        <authorList>
            <consortium name="The Broad Institute Genomics Platform"/>
            <consortium name="The Broad Institute Genome Sequencing Center for Infectious Disease"/>
            <person name="Wu L."/>
            <person name="Ma J."/>
        </authorList>
    </citation>
    <scope>NUCLEOTIDE SEQUENCE [LARGE SCALE GENOMIC DNA]</scope>
    <source>
        <strain evidence="1 2">XZYJT29</strain>
    </source>
</reference>
<dbReference type="EMBL" id="JBHTAS010000001">
    <property type="protein sequence ID" value="MFC7140169.1"/>
    <property type="molecule type" value="Genomic_DNA"/>
</dbReference>
<name>A0ABD5Y6Y3_9EURY</name>
<keyword evidence="2" id="KW-1185">Reference proteome</keyword>
<gene>
    <name evidence="1" type="ORF">ACFQMA_10030</name>
</gene>
<comment type="caution">
    <text evidence="1">The sequence shown here is derived from an EMBL/GenBank/DDBJ whole genome shotgun (WGS) entry which is preliminary data.</text>
</comment>
<proteinExistence type="predicted"/>
<sequence>MDRLATLRGPPERLRRLVRETTLTTDADDPFYPLVRLSVTGAGLEAATPTGGAEPTFCARYDAAFFDSFAGPDEPCLAALGTGATLRWLDWVDGGDLAVALLGDADEGIARAIRLEGGDDSVEISPLPSDTVDPDFSTGRPDAFEDGRFVYEGTAAPTRVETTGETLERLVDATDIVGDETVPVVVADGEFRLSVVGDLMRGDGALPGTVEGPDCENRYGDGLAAIARTLTGPVTLQVVPGGPLAVVQDTDDASRRYVLSQSM</sequence>
<protein>
    <submittedName>
        <fullName evidence="1">Uncharacterized protein</fullName>
    </submittedName>
</protein>
<organism evidence="1 2">
    <name type="scientific">Halosimplex aquaticum</name>
    <dbReference type="NCBI Taxonomy" id="3026162"/>
    <lineage>
        <taxon>Archaea</taxon>
        <taxon>Methanobacteriati</taxon>
        <taxon>Methanobacteriota</taxon>
        <taxon>Stenosarchaea group</taxon>
        <taxon>Halobacteria</taxon>
        <taxon>Halobacteriales</taxon>
        <taxon>Haloarculaceae</taxon>
        <taxon>Halosimplex</taxon>
    </lineage>
</organism>
<evidence type="ECO:0000313" key="1">
    <source>
        <dbReference type="EMBL" id="MFC7140169.1"/>
    </source>
</evidence>
<dbReference type="Proteomes" id="UP001596432">
    <property type="component" value="Unassembled WGS sequence"/>
</dbReference>
<dbReference type="RefSeq" id="WP_274325736.1">
    <property type="nucleotide sequence ID" value="NZ_CP118158.1"/>
</dbReference>
<evidence type="ECO:0000313" key="2">
    <source>
        <dbReference type="Proteomes" id="UP001596432"/>
    </source>
</evidence>
<accession>A0ABD5Y6Y3</accession>
<dbReference type="AlphaFoldDB" id="A0ABD5Y6Y3"/>
<dbReference type="GeneID" id="78820447"/>